<dbReference type="RefSeq" id="WP_004583189.1">
    <property type="nucleotide sequence ID" value="NZ_AP028878.1"/>
</dbReference>
<keyword evidence="2" id="KW-1185">Reference proteome</keyword>
<dbReference type="eggNOG" id="COG4969">
    <property type="taxonomic scope" value="Bacteria"/>
</dbReference>
<evidence type="ECO:0000313" key="1">
    <source>
        <dbReference type="EMBL" id="ENO16679.1"/>
    </source>
</evidence>
<dbReference type="PATRIC" id="fig|626887.3.peg.622"/>
<accession>N6W8W2</accession>
<dbReference type="EMBL" id="APLQ01000010">
    <property type="protein sequence ID" value="ENO16679.1"/>
    <property type="molecule type" value="Genomic_DNA"/>
</dbReference>
<dbReference type="HOGENOM" id="CLU_149778_1_1_6"/>
<sequence length="121" mass="13792">MKNQRGASTLGILIAVLFFGSLITLAIKLGPIYLDDITIQEAIESLDKTEDLGQLRPTDVRSLIRKRLSVNNVDNFDEKQIEIKKDGEMVLINLEYEVRTDLFQNVDAVVHFNHAYEMRGQ</sequence>
<protein>
    <submittedName>
        <fullName evidence="1">DUF4845 domain-containing protein</fullName>
    </submittedName>
</protein>
<dbReference type="InterPro" id="IPR032314">
    <property type="entry name" value="DUF4845"/>
</dbReference>
<dbReference type="STRING" id="626887.J057_03195"/>
<dbReference type="OrthoDB" id="6367393at2"/>
<comment type="caution">
    <text evidence="1">The sequence shown here is derived from an EMBL/GenBank/DDBJ whole genome shotgun (WGS) entry which is preliminary data.</text>
</comment>
<dbReference type="Pfam" id="PF16137">
    <property type="entry name" value="DUF4845"/>
    <property type="match status" value="1"/>
</dbReference>
<evidence type="ECO:0000313" key="2">
    <source>
        <dbReference type="Proteomes" id="UP000013165"/>
    </source>
</evidence>
<organism evidence="1 2">
    <name type="scientific">Marinobacter nanhaiticus D15-8W</name>
    <dbReference type="NCBI Taxonomy" id="626887"/>
    <lineage>
        <taxon>Bacteria</taxon>
        <taxon>Pseudomonadati</taxon>
        <taxon>Pseudomonadota</taxon>
        <taxon>Gammaproteobacteria</taxon>
        <taxon>Pseudomonadales</taxon>
        <taxon>Marinobacteraceae</taxon>
        <taxon>Marinobacter</taxon>
    </lineage>
</organism>
<dbReference type="AlphaFoldDB" id="N6W8W2"/>
<gene>
    <name evidence="1" type="ORF">J057_03195</name>
</gene>
<reference evidence="1 2" key="1">
    <citation type="journal article" date="2013" name="Genome Announc.">
        <title>Genome Sequence of the Polycyclic Aromatic Hydrocarbon-Degrading Bacterium Strain Marinobacter nanhaiticus D15-8WT.</title>
        <authorList>
            <person name="Cui Z."/>
            <person name="Gao W."/>
            <person name="Li Q."/>
            <person name="Xu G."/>
            <person name="Zheng L."/>
        </authorList>
    </citation>
    <scope>NUCLEOTIDE SEQUENCE [LARGE SCALE GENOMIC DNA]</scope>
    <source>
        <strain evidence="1 2">D15-8W</strain>
    </source>
</reference>
<proteinExistence type="predicted"/>
<name>N6W8W2_9GAMM</name>
<dbReference type="Proteomes" id="UP000013165">
    <property type="component" value="Unassembled WGS sequence"/>
</dbReference>